<feature type="compositionally biased region" description="Low complexity" evidence="1">
    <location>
        <begin position="13"/>
        <end position="28"/>
    </location>
</feature>
<feature type="compositionally biased region" description="Basic and acidic residues" evidence="1">
    <location>
        <begin position="44"/>
        <end position="54"/>
    </location>
</feature>
<feature type="region of interest" description="Disordered" evidence="1">
    <location>
        <begin position="1"/>
        <end position="100"/>
    </location>
</feature>
<dbReference type="PANTHER" id="PTHR37175">
    <property type="entry name" value="BNAA08G28800D PROTEIN"/>
    <property type="match status" value="1"/>
</dbReference>
<accession>A0AAN8VBQ7</accession>
<sequence>MNVSVTSSDFMEGNTGDGSDSDTNSSDSPPEYYQPISVADDHDDGDHVLDRTNSDESDGGDGAADDIYGLSNGYACGISSLDLSSDEEDSEEEAEERMREASVMAVVRAFREDERRRNAPLTADNATRVMEAMRGVSFGGPVPDWVNSVPEDRWMDQLRRLRRPASQSSSSTASIRN</sequence>
<evidence type="ECO:0000313" key="2">
    <source>
        <dbReference type="EMBL" id="KAK6927141.1"/>
    </source>
</evidence>
<dbReference type="Proteomes" id="UP001370490">
    <property type="component" value="Unassembled WGS sequence"/>
</dbReference>
<dbReference type="Pfam" id="PF06910">
    <property type="entry name" value="MEA1"/>
    <property type="match status" value="1"/>
</dbReference>
<dbReference type="PANTHER" id="PTHR37175:SF1">
    <property type="entry name" value="CONSTANS-LIKE PROTEIN-RELATED"/>
    <property type="match status" value="1"/>
</dbReference>
<dbReference type="AlphaFoldDB" id="A0AAN8VBQ7"/>
<proteinExistence type="predicted"/>
<reference evidence="2 3" key="1">
    <citation type="submission" date="2023-12" db="EMBL/GenBank/DDBJ databases">
        <title>A high-quality genome assembly for Dillenia turbinata (Dilleniales).</title>
        <authorList>
            <person name="Chanderbali A."/>
        </authorList>
    </citation>
    <scope>NUCLEOTIDE SEQUENCE [LARGE SCALE GENOMIC DNA]</scope>
    <source>
        <strain evidence="2">LSX21</strain>
        <tissue evidence="2">Leaf</tissue>
    </source>
</reference>
<evidence type="ECO:0000256" key="1">
    <source>
        <dbReference type="SAM" id="MobiDB-lite"/>
    </source>
</evidence>
<organism evidence="2 3">
    <name type="scientific">Dillenia turbinata</name>
    <dbReference type="NCBI Taxonomy" id="194707"/>
    <lineage>
        <taxon>Eukaryota</taxon>
        <taxon>Viridiplantae</taxon>
        <taxon>Streptophyta</taxon>
        <taxon>Embryophyta</taxon>
        <taxon>Tracheophyta</taxon>
        <taxon>Spermatophyta</taxon>
        <taxon>Magnoliopsida</taxon>
        <taxon>eudicotyledons</taxon>
        <taxon>Gunneridae</taxon>
        <taxon>Pentapetalae</taxon>
        <taxon>Dilleniales</taxon>
        <taxon>Dilleniaceae</taxon>
        <taxon>Dillenia</taxon>
    </lineage>
</organism>
<comment type="caution">
    <text evidence="2">The sequence shown here is derived from an EMBL/GenBank/DDBJ whole genome shotgun (WGS) entry which is preliminary data.</text>
</comment>
<name>A0AAN8VBQ7_9MAGN</name>
<dbReference type="EMBL" id="JBAMMX010000015">
    <property type="protein sequence ID" value="KAK6927141.1"/>
    <property type="molecule type" value="Genomic_DNA"/>
</dbReference>
<protein>
    <submittedName>
        <fullName evidence="2">Uncharacterized protein</fullName>
    </submittedName>
</protein>
<feature type="compositionally biased region" description="Acidic residues" evidence="1">
    <location>
        <begin position="84"/>
        <end position="95"/>
    </location>
</feature>
<evidence type="ECO:0000313" key="3">
    <source>
        <dbReference type="Proteomes" id="UP001370490"/>
    </source>
</evidence>
<gene>
    <name evidence="2" type="ORF">RJ641_008860</name>
</gene>
<keyword evidence="3" id="KW-1185">Reference proteome</keyword>